<dbReference type="Proteomes" id="UP000805649">
    <property type="component" value="Unassembled WGS sequence"/>
</dbReference>
<organism evidence="1 2">
    <name type="scientific">Colletotrichum truncatum</name>
    <name type="common">Anthracnose fungus</name>
    <name type="synonym">Colletotrichum capsici</name>
    <dbReference type="NCBI Taxonomy" id="5467"/>
    <lineage>
        <taxon>Eukaryota</taxon>
        <taxon>Fungi</taxon>
        <taxon>Dikarya</taxon>
        <taxon>Ascomycota</taxon>
        <taxon>Pezizomycotina</taxon>
        <taxon>Sordariomycetes</taxon>
        <taxon>Hypocreomycetidae</taxon>
        <taxon>Glomerellales</taxon>
        <taxon>Glomerellaceae</taxon>
        <taxon>Colletotrichum</taxon>
        <taxon>Colletotrichum truncatum species complex</taxon>
    </lineage>
</organism>
<evidence type="ECO:0000313" key="2">
    <source>
        <dbReference type="Proteomes" id="UP000805649"/>
    </source>
</evidence>
<dbReference type="EMBL" id="VUJX02000010">
    <property type="protein sequence ID" value="KAL0930908.1"/>
    <property type="molecule type" value="Genomic_DNA"/>
</dbReference>
<proteinExistence type="predicted"/>
<name>A0ACC3YGA3_COLTU</name>
<reference evidence="1 2" key="1">
    <citation type="journal article" date="2020" name="Phytopathology">
        <title>Genome Sequence Resources of Colletotrichum truncatum, C. plurivorum, C. musicola, and C. sojae: Four Species Pathogenic to Soybean (Glycine max).</title>
        <authorList>
            <person name="Rogerio F."/>
            <person name="Boufleur T.R."/>
            <person name="Ciampi-Guillardi M."/>
            <person name="Sukno S.A."/>
            <person name="Thon M.R."/>
            <person name="Massola Junior N.S."/>
            <person name="Baroncelli R."/>
        </authorList>
    </citation>
    <scope>NUCLEOTIDE SEQUENCE [LARGE SCALE GENOMIC DNA]</scope>
    <source>
        <strain evidence="1 2">CMES1059</strain>
    </source>
</reference>
<accession>A0ACC3YGA3</accession>
<gene>
    <name evidence="1" type="ORF">CTRU02_213643</name>
</gene>
<comment type="caution">
    <text evidence="1">The sequence shown here is derived from an EMBL/GenBank/DDBJ whole genome shotgun (WGS) entry which is preliminary data.</text>
</comment>
<keyword evidence="2" id="KW-1185">Reference proteome</keyword>
<sequence length="141" mass="15416">MLSSIQHLTTEEFVPFNQRHGVTVKATKNQPGTTIEDAPAHQDAQPAVFLSSLSACFDSPITLIFLTILRHPHATSLSRASAFGVFLILLTTQSFCSTRTYDNPPVIGTGNRRTTLQSRAYNFFLFGSTGPAVPNPYGMKL</sequence>
<keyword evidence="1" id="KW-0418">Kinase</keyword>
<protein>
    <submittedName>
        <fullName evidence="1">HAL protein kinase</fullName>
    </submittedName>
</protein>
<keyword evidence="1" id="KW-0808">Transferase</keyword>
<evidence type="ECO:0000313" key="1">
    <source>
        <dbReference type="EMBL" id="KAL0930908.1"/>
    </source>
</evidence>